<proteinExistence type="inferred from homology"/>
<dbReference type="InterPro" id="IPR031307">
    <property type="entry name" value="Ninja_fam"/>
</dbReference>
<evidence type="ECO:0000256" key="4">
    <source>
        <dbReference type="RuleBase" id="RU369029"/>
    </source>
</evidence>
<dbReference type="KEGG" id="jre:108994171"/>
<feature type="compositionally biased region" description="Polar residues" evidence="5">
    <location>
        <begin position="406"/>
        <end position="427"/>
    </location>
</feature>
<dbReference type="GO" id="GO:0007165">
    <property type="term" value="P:signal transduction"/>
    <property type="evidence" value="ECO:0007669"/>
    <property type="project" value="InterPro"/>
</dbReference>
<comment type="subcellular location">
    <subcellularLocation>
        <location evidence="1 4">Nucleus</location>
    </subcellularLocation>
</comment>
<protein>
    <recommendedName>
        <fullName evidence="4">Ninja-family protein</fullName>
    </recommendedName>
    <alternativeName>
        <fullName evidence="4">ABI-binding protein</fullName>
    </alternativeName>
</protein>
<accession>A0A2I4EZL5</accession>
<keyword evidence="6" id="KW-1185">Reference proteome</keyword>
<evidence type="ECO:0000256" key="2">
    <source>
        <dbReference type="ARBA" id="ARBA00006081"/>
    </source>
</evidence>
<dbReference type="AlphaFoldDB" id="A0A2I4EZL5"/>
<dbReference type="GO" id="GO:0005634">
    <property type="term" value="C:nucleus"/>
    <property type="evidence" value="ECO:0000318"/>
    <property type="project" value="GO_Central"/>
</dbReference>
<dbReference type="Proteomes" id="UP000235220">
    <property type="component" value="Chromosome 2"/>
</dbReference>
<sequence length="436" mass="47610">MGERVILSSQGRLRPQLVLLGALDSVPMRLYGVSAFVHGDEMRRENKRRWTHEFTWFGVSHFSLYNGSSYTFTGGKSVIGAPCSQCAIASISPYVEQQSLLCVNQSLFLSALAAAIDCKDREEKGEEFQFLLHSLFLCVQMGEPNQGKTSQANLSKQTDGKPGSLMLTFSSKNPKHTELPNAKPKLDLSLGLSLGGVHREHFKEKPVIRSSSNAGMITEKVNTGEPNSAMQGVFLSFQRSCSLPVENKQREIMIKDLPAKKRIEAQRSLVEKQRKGGMAAIEKENPSAEKAVPPSPTYDVAAWAVASAARSPALCRAIGKIKAEGQIYGKRKLKDGLKDVAAAKVDTSSLSLPNPMETKPVFIPEATEKGKSVKLSKRKLKKPSKKVKVSKGCFQDNGMDVMKQMPSVTTTGDGPNALSLQPNSSSMPVERMSKTH</sequence>
<feature type="region of interest" description="Disordered" evidence="5">
    <location>
        <begin position="274"/>
        <end position="294"/>
    </location>
</feature>
<dbReference type="Gramene" id="Jr02_07090_p1">
    <property type="protein sequence ID" value="cds.Jr02_07090_p1"/>
    <property type="gene ID" value="Jr02_07090"/>
</dbReference>
<dbReference type="PANTHER" id="PTHR31413">
    <property type="entry name" value="AFP HOMOLOG 2"/>
    <property type="match status" value="1"/>
</dbReference>
<evidence type="ECO:0000256" key="1">
    <source>
        <dbReference type="ARBA" id="ARBA00004123"/>
    </source>
</evidence>
<comment type="similarity">
    <text evidence="2 4">Belongs to the Ninja family.</text>
</comment>
<feature type="region of interest" description="Disordered" evidence="5">
    <location>
        <begin position="398"/>
        <end position="436"/>
    </location>
</feature>
<evidence type="ECO:0000256" key="3">
    <source>
        <dbReference type="ARBA" id="ARBA00023242"/>
    </source>
</evidence>
<evidence type="ECO:0000313" key="6">
    <source>
        <dbReference type="Proteomes" id="UP000235220"/>
    </source>
</evidence>
<name>A0A2I4EZL5_JUGRE</name>
<organism evidence="6 7">
    <name type="scientific">Juglans regia</name>
    <name type="common">English walnut</name>
    <dbReference type="NCBI Taxonomy" id="51240"/>
    <lineage>
        <taxon>Eukaryota</taxon>
        <taxon>Viridiplantae</taxon>
        <taxon>Streptophyta</taxon>
        <taxon>Embryophyta</taxon>
        <taxon>Tracheophyta</taxon>
        <taxon>Spermatophyta</taxon>
        <taxon>Magnoliopsida</taxon>
        <taxon>eudicotyledons</taxon>
        <taxon>Gunneridae</taxon>
        <taxon>Pentapetalae</taxon>
        <taxon>rosids</taxon>
        <taxon>fabids</taxon>
        <taxon>Fagales</taxon>
        <taxon>Juglandaceae</taxon>
        <taxon>Juglans</taxon>
    </lineage>
</organism>
<dbReference type="PANTHER" id="PTHR31413:SF43">
    <property type="entry name" value="NINJA-FAMILY PROTEIN"/>
    <property type="match status" value="1"/>
</dbReference>
<evidence type="ECO:0000256" key="5">
    <source>
        <dbReference type="SAM" id="MobiDB-lite"/>
    </source>
</evidence>
<reference evidence="7" key="1">
    <citation type="submission" date="2025-08" db="UniProtKB">
        <authorList>
            <consortium name="RefSeq"/>
        </authorList>
    </citation>
    <scope>IDENTIFICATION</scope>
    <source>
        <tissue evidence="7">Leaves</tissue>
    </source>
</reference>
<keyword evidence="3 4" id="KW-0539">Nucleus</keyword>
<dbReference type="GO" id="GO:0045892">
    <property type="term" value="P:negative regulation of DNA-templated transcription"/>
    <property type="evidence" value="ECO:0000318"/>
    <property type="project" value="GO_Central"/>
</dbReference>
<comment type="function">
    <text evidence="4">Acts as a negative regulator of abscisic acid (ABA) response.</text>
</comment>
<dbReference type="RefSeq" id="XP_018824834.1">
    <property type="nucleotide sequence ID" value="XM_018969289.2"/>
</dbReference>
<dbReference type="OrthoDB" id="667358at2759"/>
<gene>
    <name evidence="7" type="primary">LOC108994171</name>
</gene>
<dbReference type="GeneID" id="108994171"/>
<evidence type="ECO:0000313" key="7">
    <source>
        <dbReference type="RefSeq" id="XP_018824834.1"/>
    </source>
</evidence>